<name>A0ABP8UYH3_9GAMM</name>
<keyword evidence="2" id="KW-1185">Reference proteome</keyword>
<evidence type="ECO:0000313" key="2">
    <source>
        <dbReference type="Proteomes" id="UP001500604"/>
    </source>
</evidence>
<evidence type="ECO:0000313" key="1">
    <source>
        <dbReference type="EMBL" id="GAA4648978.1"/>
    </source>
</evidence>
<proteinExistence type="predicted"/>
<reference evidence="2" key="1">
    <citation type="journal article" date="2019" name="Int. J. Syst. Evol. Microbiol.">
        <title>The Global Catalogue of Microorganisms (GCM) 10K type strain sequencing project: providing services to taxonomists for standard genome sequencing and annotation.</title>
        <authorList>
            <consortium name="The Broad Institute Genomics Platform"/>
            <consortium name="The Broad Institute Genome Sequencing Center for Infectious Disease"/>
            <person name="Wu L."/>
            <person name="Ma J."/>
        </authorList>
    </citation>
    <scope>NUCLEOTIDE SEQUENCE [LARGE SCALE GENOMIC DNA]</scope>
    <source>
        <strain evidence="2">JCM 17805</strain>
    </source>
</reference>
<organism evidence="1 2">
    <name type="scientific">Kistimonas scapharcae</name>
    <dbReference type="NCBI Taxonomy" id="1036133"/>
    <lineage>
        <taxon>Bacteria</taxon>
        <taxon>Pseudomonadati</taxon>
        <taxon>Pseudomonadota</taxon>
        <taxon>Gammaproteobacteria</taxon>
        <taxon>Oceanospirillales</taxon>
        <taxon>Endozoicomonadaceae</taxon>
        <taxon>Kistimonas</taxon>
    </lineage>
</organism>
<dbReference type="RefSeq" id="WP_345194724.1">
    <property type="nucleotide sequence ID" value="NZ_BAABFL010000115.1"/>
</dbReference>
<comment type="caution">
    <text evidence="1">The sequence shown here is derived from an EMBL/GenBank/DDBJ whole genome shotgun (WGS) entry which is preliminary data.</text>
</comment>
<dbReference type="Proteomes" id="UP001500604">
    <property type="component" value="Unassembled WGS sequence"/>
</dbReference>
<sequence length="93" mass="11062">MINECYRVFIKFKVNRELDAKRRDEVMQKAWSKIIQLRMSMNDCILYDSSVTVNANNGRVVTIVDNKQAAEDFHRELMNYFGKFTYLTVVEEE</sequence>
<gene>
    <name evidence="1" type="ORF">GCM10023116_12520</name>
</gene>
<dbReference type="EMBL" id="BAABFL010000115">
    <property type="protein sequence ID" value="GAA4648978.1"/>
    <property type="molecule type" value="Genomic_DNA"/>
</dbReference>
<evidence type="ECO:0008006" key="3">
    <source>
        <dbReference type="Google" id="ProtNLM"/>
    </source>
</evidence>
<protein>
    <recommendedName>
        <fullName evidence="3">Phage protein</fullName>
    </recommendedName>
</protein>
<accession>A0ABP8UYH3</accession>